<reference evidence="4" key="1">
    <citation type="journal article" date="2017" name="Nat. Ecol. Evol.">
        <title>Genome expansion and lineage-specific genetic innovations in the forest pathogenic fungi Armillaria.</title>
        <authorList>
            <person name="Sipos G."/>
            <person name="Prasanna A.N."/>
            <person name="Walter M.C."/>
            <person name="O'Connor E."/>
            <person name="Balint B."/>
            <person name="Krizsan K."/>
            <person name="Kiss B."/>
            <person name="Hess J."/>
            <person name="Varga T."/>
            <person name="Slot J."/>
            <person name="Riley R."/>
            <person name="Boka B."/>
            <person name="Rigling D."/>
            <person name="Barry K."/>
            <person name="Lee J."/>
            <person name="Mihaltcheva S."/>
            <person name="LaButti K."/>
            <person name="Lipzen A."/>
            <person name="Waldron R."/>
            <person name="Moloney N.M."/>
            <person name="Sperisen C."/>
            <person name="Kredics L."/>
            <person name="Vagvoelgyi C."/>
            <person name="Patrignani A."/>
            <person name="Fitzpatrick D."/>
            <person name="Nagy I."/>
            <person name="Doyle S."/>
            <person name="Anderson J.B."/>
            <person name="Grigoriev I.V."/>
            <person name="Gueldener U."/>
            <person name="Muensterkoetter M."/>
            <person name="Nagy L.G."/>
        </authorList>
    </citation>
    <scope>NUCLEOTIDE SEQUENCE [LARGE SCALE GENOMIC DNA]</scope>
    <source>
        <strain evidence="4">28-4</strain>
    </source>
</reference>
<dbReference type="InterPro" id="IPR058913">
    <property type="entry name" value="Integrase_dom_put"/>
</dbReference>
<gene>
    <name evidence="3" type="ORF">ARMSODRAFT_887685</name>
</gene>
<name>A0A2H3BNU7_9AGAR</name>
<evidence type="ECO:0000313" key="4">
    <source>
        <dbReference type="Proteomes" id="UP000218334"/>
    </source>
</evidence>
<feature type="non-terminal residue" evidence="3">
    <location>
        <position position="1"/>
    </location>
</feature>
<proteinExistence type="predicted"/>
<sequence>PAPDDLVLPRLVELYEMRMLDPAILKDLPLVFDTRMYGLGLTNLKKLRKRYGLTKTRTQSHTVESIDAEICWLRAKFPTSGLERMRDHLTKYCHKWVSRAVLTDWFRINEPELFRSRQRGRLFHRRFWSAGPFDLWCVDQHDKWKKFGLRLHIGLDPFTGVIKWLKIWWTNRNPILICSYYLDAIAATGFMPLVTQSDPGTENVRLAKAHTFLRQWNDRDLAGTIQHRWMHLKKNIPPEISWSQMRRSWAPGFEMLLEEGLRRGIFSPGNPLEVLIFRYIFIPFLQSELDDYVYMVNRRIKRRDKKRVRPHGVPLHIEQRPQFYGSRSYAVAIEPEAIESARGIYAPPEHRVFMLVPDSFRLLADEMMEELGSPEVVQERVWELYLELLQMFHARGIIGDPEWTEFVNMAPEQKDRPDEEEDIPDEPIPAEQPLRWNEHIQYYGGVNGGLGQRKCVSISMRILLIFCVIS</sequence>
<evidence type="ECO:0000259" key="2">
    <source>
        <dbReference type="Pfam" id="PF24764"/>
    </source>
</evidence>
<dbReference type="Proteomes" id="UP000218334">
    <property type="component" value="Unassembled WGS sequence"/>
</dbReference>
<dbReference type="EMBL" id="KZ293432">
    <property type="protein sequence ID" value="PBK68632.1"/>
    <property type="molecule type" value="Genomic_DNA"/>
</dbReference>
<dbReference type="Pfam" id="PF24764">
    <property type="entry name" value="rva_4"/>
    <property type="match status" value="1"/>
</dbReference>
<feature type="region of interest" description="Disordered" evidence="1">
    <location>
        <begin position="411"/>
        <end position="430"/>
    </location>
</feature>
<dbReference type="STRING" id="1076256.A0A2H3BNU7"/>
<dbReference type="PANTHER" id="PTHR46177">
    <property type="entry name" value="INTEGRASE CATALYTIC DOMAIN-CONTAINING PROTEIN"/>
    <property type="match status" value="1"/>
</dbReference>
<keyword evidence="4" id="KW-1185">Reference proteome</keyword>
<accession>A0A2H3BNU7</accession>
<evidence type="ECO:0000256" key="1">
    <source>
        <dbReference type="SAM" id="MobiDB-lite"/>
    </source>
</evidence>
<dbReference type="AlphaFoldDB" id="A0A2H3BNU7"/>
<feature type="domain" description="Integrase core" evidence="2">
    <location>
        <begin position="130"/>
        <end position="306"/>
    </location>
</feature>
<protein>
    <recommendedName>
        <fullName evidence="2">Integrase core domain-containing protein</fullName>
    </recommendedName>
</protein>
<organism evidence="3 4">
    <name type="scientific">Armillaria solidipes</name>
    <dbReference type="NCBI Taxonomy" id="1076256"/>
    <lineage>
        <taxon>Eukaryota</taxon>
        <taxon>Fungi</taxon>
        <taxon>Dikarya</taxon>
        <taxon>Basidiomycota</taxon>
        <taxon>Agaricomycotina</taxon>
        <taxon>Agaricomycetes</taxon>
        <taxon>Agaricomycetidae</taxon>
        <taxon>Agaricales</taxon>
        <taxon>Marasmiineae</taxon>
        <taxon>Physalacriaceae</taxon>
        <taxon>Armillaria</taxon>
    </lineage>
</organism>
<evidence type="ECO:0000313" key="3">
    <source>
        <dbReference type="EMBL" id="PBK68632.1"/>
    </source>
</evidence>
<dbReference type="PANTHER" id="PTHR46177:SF1">
    <property type="entry name" value="INTEGRASE CATALYTIC DOMAIN-CONTAINING PROTEIN"/>
    <property type="match status" value="1"/>
</dbReference>